<evidence type="ECO:0000256" key="1">
    <source>
        <dbReference type="ARBA" id="ARBA00001913"/>
    </source>
</evidence>
<comment type="subcellular location">
    <subcellularLocation>
        <location evidence="2">Secreted</location>
    </subcellularLocation>
</comment>
<comment type="caution">
    <text evidence="13">The sequence shown here is derived from an EMBL/GenBank/DDBJ whole genome shotgun (WGS) entry which is preliminary data.</text>
</comment>
<evidence type="ECO:0000313" key="13">
    <source>
        <dbReference type="EMBL" id="TCV86499.1"/>
    </source>
</evidence>
<dbReference type="Pfam" id="PF25850">
    <property type="entry name" value="PelX_Ig"/>
    <property type="match status" value="1"/>
</dbReference>
<keyword evidence="6" id="KW-0106">Calcium</keyword>
<dbReference type="Proteomes" id="UP000305526">
    <property type="component" value="Unassembled WGS sequence"/>
</dbReference>
<reference evidence="13 15" key="1">
    <citation type="submission" date="2019-03" db="EMBL/GenBank/DDBJ databases">
        <title>Genomic Encyclopedia of Type Strains, Phase IV (KMG-IV): sequencing the most valuable type-strain genomes for metagenomic binning, comparative biology and taxonomic classification.</title>
        <authorList>
            <person name="Goeker M."/>
        </authorList>
    </citation>
    <scope>NUCLEOTIDE SEQUENCE [LARGE SCALE GENOMIC DNA]</scope>
    <source>
        <strain evidence="13 15">DSM 28140</strain>
    </source>
</reference>
<protein>
    <submittedName>
        <fullName evidence="14">Exopolygalacturonate lyase</fullName>
    </submittedName>
</protein>
<evidence type="ECO:0000259" key="10">
    <source>
        <dbReference type="Pfam" id="PF22842"/>
    </source>
</evidence>
<dbReference type="Gene3D" id="2.160.20.10">
    <property type="entry name" value="Single-stranded right-handed beta-helix, Pectin lyase-like"/>
    <property type="match status" value="1"/>
</dbReference>
<evidence type="ECO:0000256" key="4">
    <source>
        <dbReference type="ARBA" id="ARBA00022723"/>
    </source>
</evidence>
<dbReference type="AlphaFoldDB" id="A0A4V2W232"/>
<keyword evidence="7 14" id="KW-0456">Lyase</keyword>
<gene>
    <name evidence="13" type="ORF">EDC16_10648</name>
    <name evidence="14" type="ORF">FHQ21_03935</name>
</gene>
<reference evidence="14 16" key="2">
    <citation type="submission" date="2019-05" db="EMBL/GenBank/DDBJ databases">
        <title>Pasteurellaceae isolates from reptiles.</title>
        <authorList>
            <person name="Bojesen A.M."/>
            <person name="Lund E."/>
        </authorList>
    </citation>
    <scope>NUCLEOTIDE SEQUENCE [LARGE SCALE GENOMIC DNA]</scope>
    <source>
        <strain evidence="14 16">ELNT2x</strain>
    </source>
</reference>
<evidence type="ECO:0000313" key="15">
    <source>
        <dbReference type="Proteomes" id="UP000294619"/>
    </source>
</evidence>
<feature type="chain" id="PRO_5020823186" evidence="9">
    <location>
        <begin position="23"/>
        <end position="744"/>
    </location>
</feature>
<dbReference type="Pfam" id="PF22842">
    <property type="entry name" value="Pel9A-like_beta_helix"/>
    <property type="match status" value="1"/>
</dbReference>
<evidence type="ECO:0000256" key="8">
    <source>
        <dbReference type="ARBA" id="ARBA00038263"/>
    </source>
</evidence>
<comment type="cofactor">
    <cofactor evidence="1">
        <name>Ca(2+)</name>
        <dbReference type="ChEBI" id="CHEBI:29108"/>
    </cofactor>
</comment>
<dbReference type="GO" id="GO:0046872">
    <property type="term" value="F:metal ion binding"/>
    <property type="evidence" value="ECO:0007669"/>
    <property type="project" value="UniProtKB-KW"/>
</dbReference>
<feature type="domain" description="Pectate disaccharide-lyase-like central Ig-like" evidence="12">
    <location>
        <begin position="297"/>
        <end position="378"/>
    </location>
</feature>
<evidence type="ECO:0000256" key="6">
    <source>
        <dbReference type="ARBA" id="ARBA00022837"/>
    </source>
</evidence>
<dbReference type="RefSeq" id="WP_132967013.1">
    <property type="nucleotide sequence ID" value="NZ_LEKL01000029.1"/>
</dbReference>
<dbReference type="Pfam" id="PF25849">
    <property type="entry name" value="PelX_N"/>
    <property type="match status" value="1"/>
</dbReference>
<feature type="domain" description="Pel9A-like right handed beta-helix region" evidence="10">
    <location>
        <begin position="481"/>
        <end position="663"/>
    </location>
</feature>
<keyword evidence="16" id="KW-1185">Reference proteome</keyword>
<sequence length="744" mass="81559">MKKIVYLILPATILVFPFSTWSKTSAPAPIIWQSITFGQSTDLNFGSTILPEKVGTNETLVNATLVTPGPLAPSFTLESRGGKLANSHEGVTFYYTELPINTNFILSANITLEQLGPETGANPNRQEGAGIMVRDILGKAREVPQPIGYEEFPAASNMVMNFIRSHSRDADGKININATYRQGIQDPWGTAGNRIYRQDYVEGIDFSSKSPFHLTLEKTDQQFIFGYQQGEIKQQITLEKLTPGILAQQNPEKQYLGFFASRNAKISVQDATLQITQGTDLSPTSFSTPSIPVLLTQASASITTGDSYTFQARANYDGYFSLWQDNQIAVQNVTVKAGDFFSHALSITTPSAEVKVRFVPDLPQGEKEAQENTITVRKSSVLLEDPMNLHVAVDGTSQGNGTLEKPLDLTSAIQWLPPGGTLFLQAGDYPALTLPSQSSGTAQAYKTLKGKNAKVRFIGEVLHQASFWHVENIEVAGASLIVQGSHNEFRNITTHSAPDTGFQITSPEGVGRALWASHNIVKDSISFNNMDKSQINADGFAAKMRVGDGNTFIRCISHHNIDDGWDLFNKVEDGPNGVVTILDSIAFMNGQTLQVQSKSASIGNGFKLGGEGIPVAHIVKNSLAFHNNMDGFTDNFNPGALLLENNLAIDNRRFNYLFRKSPYEKASLQGTFINNQSFRFYQPSPYPDVVNGNQMINNDFLLSTTAKNAKVRYLNELQKLSKVDYSQTIPGLKEAKAVQALLTD</sequence>
<evidence type="ECO:0000259" key="11">
    <source>
        <dbReference type="Pfam" id="PF25849"/>
    </source>
</evidence>
<dbReference type="InterPro" id="IPR058953">
    <property type="entry name" value="PelX-like_N"/>
</dbReference>
<dbReference type="GO" id="GO:0016837">
    <property type="term" value="F:carbon-oxygen lyase activity, acting on polysaccharides"/>
    <property type="evidence" value="ECO:0007669"/>
    <property type="project" value="TreeGrafter"/>
</dbReference>
<dbReference type="InterPro" id="IPR053868">
    <property type="entry name" value="Pel9A-like_beta_helix"/>
</dbReference>
<accession>A0A4V2W232</accession>
<dbReference type="InterPro" id="IPR058863">
    <property type="entry name" value="PelX-like_Ig"/>
</dbReference>
<evidence type="ECO:0000259" key="12">
    <source>
        <dbReference type="Pfam" id="PF25850"/>
    </source>
</evidence>
<evidence type="ECO:0000256" key="7">
    <source>
        <dbReference type="ARBA" id="ARBA00023239"/>
    </source>
</evidence>
<comment type="similarity">
    <text evidence="8">Belongs to the polysaccharide lyase 9 family.</text>
</comment>
<evidence type="ECO:0000256" key="5">
    <source>
        <dbReference type="ARBA" id="ARBA00022729"/>
    </source>
</evidence>
<dbReference type="SUPFAM" id="SSF51126">
    <property type="entry name" value="Pectin lyase-like"/>
    <property type="match status" value="1"/>
</dbReference>
<evidence type="ECO:0000313" key="16">
    <source>
        <dbReference type="Proteomes" id="UP000305526"/>
    </source>
</evidence>
<dbReference type="PANTHER" id="PTHR40088">
    <property type="entry name" value="PECTATE LYASE (EUROFUNG)"/>
    <property type="match status" value="1"/>
</dbReference>
<dbReference type="EMBL" id="SMCP01000006">
    <property type="protein sequence ID" value="TCV86499.1"/>
    <property type="molecule type" value="Genomic_DNA"/>
</dbReference>
<name>A0A4V2W232_9PAST</name>
<keyword evidence="3" id="KW-0964">Secreted</keyword>
<organism evidence="13 15">
    <name type="scientific">Testudinibacter aquarius</name>
    <dbReference type="NCBI Taxonomy" id="1524974"/>
    <lineage>
        <taxon>Bacteria</taxon>
        <taxon>Pseudomonadati</taxon>
        <taxon>Pseudomonadota</taxon>
        <taxon>Gammaproteobacteria</taxon>
        <taxon>Pasteurellales</taxon>
        <taxon>Pasteurellaceae</taxon>
        <taxon>Testudinibacter</taxon>
    </lineage>
</organism>
<evidence type="ECO:0000256" key="9">
    <source>
        <dbReference type="SAM" id="SignalP"/>
    </source>
</evidence>
<feature type="signal peptide" evidence="9">
    <location>
        <begin position="1"/>
        <end position="22"/>
    </location>
</feature>
<evidence type="ECO:0000313" key="14">
    <source>
        <dbReference type="EMBL" id="TNG92652.1"/>
    </source>
</evidence>
<dbReference type="InterPro" id="IPR012334">
    <property type="entry name" value="Pectin_lyas_fold"/>
</dbReference>
<dbReference type="PANTHER" id="PTHR40088:SF1">
    <property type="entry name" value="PECTATE LYASE PEL9"/>
    <property type="match status" value="1"/>
</dbReference>
<dbReference type="EMBL" id="VDGV01000025">
    <property type="protein sequence ID" value="TNG92652.1"/>
    <property type="molecule type" value="Genomic_DNA"/>
</dbReference>
<dbReference type="InterPro" id="IPR011050">
    <property type="entry name" value="Pectin_lyase_fold/virulence"/>
</dbReference>
<keyword evidence="4" id="KW-0479">Metal-binding</keyword>
<evidence type="ECO:0000256" key="2">
    <source>
        <dbReference type="ARBA" id="ARBA00004613"/>
    </source>
</evidence>
<feature type="domain" description="Pectate disaccharide-lyase-like N-terminal" evidence="11">
    <location>
        <begin position="33"/>
        <end position="276"/>
    </location>
</feature>
<dbReference type="GO" id="GO:0005576">
    <property type="term" value="C:extracellular region"/>
    <property type="evidence" value="ECO:0007669"/>
    <property type="project" value="UniProtKB-SubCell"/>
</dbReference>
<proteinExistence type="inferred from homology"/>
<dbReference type="InterPro" id="IPR052052">
    <property type="entry name" value="Polysaccharide_Lyase_9"/>
</dbReference>
<keyword evidence="5 9" id="KW-0732">Signal</keyword>
<dbReference type="Proteomes" id="UP000294619">
    <property type="component" value="Unassembled WGS sequence"/>
</dbReference>
<evidence type="ECO:0000256" key="3">
    <source>
        <dbReference type="ARBA" id="ARBA00022525"/>
    </source>
</evidence>